<gene>
    <name evidence="2" type="ORF">G1C94_0600</name>
</gene>
<keyword evidence="3" id="KW-1185">Reference proteome</keyword>
<proteinExistence type="predicted"/>
<dbReference type="EMBL" id="JAAIIJ010000010">
    <property type="protein sequence ID" value="NMN01978.1"/>
    <property type="molecule type" value="Genomic_DNA"/>
</dbReference>
<dbReference type="Proteomes" id="UP000553756">
    <property type="component" value="Unassembled WGS sequence"/>
</dbReference>
<keyword evidence="1" id="KW-0812">Transmembrane</keyword>
<evidence type="ECO:0000256" key="1">
    <source>
        <dbReference type="SAM" id="Phobius"/>
    </source>
</evidence>
<keyword evidence="1" id="KW-1133">Transmembrane helix</keyword>
<evidence type="ECO:0000313" key="2">
    <source>
        <dbReference type="EMBL" id="NMN01978.1"/>
    </source>
</evidence>
<sequence length="53" mass="5675">MASPHKPGKPGNNPATTIIIIVVLASYADKTWVTAILGVTVLYGLIVDWLARK</sequence>
<accession>A0ABX1SYK2</accession>
<organism evidence="2 3">
    <name type="scientific">Bifidobacterium panos</name>
    <dbReference type="NCBI Taxonomy" id="2675321"/>
    <lineage>
        <taxon>Bacteria</taxon>
        <taxon>Bacillati</taxon>
        <taxon>Actinomycetota</taxon>
        <taxon>Actinomycetes</taxon>
        <taxon>Bifidobacteriales</taxon>
        <taxon>Bifidobacteriaceae</taxon>
        <taxon>Bifidobacterium</taxon>
    </lineage>
</organism>
<name>A0ABX1SYK2_9BIFI</name>
<keyword evidence="1" id="KW-0472">Membrane</keyword>
<feature type="transmembrane region" description="Helical" evidence="1">
    <location>
        <begin position="32"/>
        <end position="51"/>
    </location>
</feature>
<evidence type="ECO:0000313" key="3">
    <source>
        <dbReference type="Proteomes" id="UP000553756"/>
    </source>
</evidence>
<protein>
    <submittedName>
        <fullName evidence="2">Uncharacterized protein</fullName>
    </submittedName>
</protein>
<reference evidence="2 3" key="1">
    <citation type="submission" date="2020-02" db="EMBL/GenBank/DDBJ databases">
        <title>Characterization of phylogenetic diversity of novel bifidobacterial species isolated in Czech ZOOs.</title>
        <authorList>
            <person name="Lugli G.A."/>
            <person name="Vera N.B."/>
            <person name="Ventura M."/>
        </authorList>
    </citation>
    <scope>NUCLEOTIDE SEQUENCE [LARGE SCALE GENOMIC DNA]</scope>
    <source>
        <strain evidence="2 3">DSM 109963</strain>
    </source>
</reference>
<comment type="caution">
    <text evidence="2">The sequence shown here is derived from an EMBL/GenBank/DDBJ whole genome shotgun (WGS) entry which is preliminary data.</text>
</comment>